<keyword evidence="1" id="KW-0812">Transmembrane</keyword>
<comment type="caution">
    <text evidence="4">The sequence shown here is derived from an EMBL/GenBank/DDBJ whole genome shotgun (WGS) entry which is preliminary data.</text>
</comment>
<dbReference type="PANTHER" id="PTHR30273:SF2">
    <property type="entry name" value="PROTEIN FECR"/>
    <property type="match status" value="1"/>
</dbReference>
<keyword evidence="5" id="KW-1185">Reference proteome</keyword>
<dbReference type="AlphaFoldDB" id="A0A7K1Y8D1"/>
<organism evidence="4 5">
    <name type="scientific">Hufsiella arboris</name>
    <dbReference type="NCBI Taxonomy" id="2695275"/>
    <lineage>
        <taxon>Bacteria</taxon>
        <taxon>Pseudomonadati</taxon>
        <taxon>Bacteroidota</taxon>
        <taxon>Sphingobacteriia</taxon>
        <taxon>Sphingobacteriales</taxon>
        <taxon>Sphingobacteriaceae</taxon>
        <taxon>Hufsiella</taxon>
    </lineage>
</organism>
<dbReference type="InterPro" id="IPR032508">
    <property type="entry name" value="FecR_C"/>
</dbReference>
<dbReference type="EMBL" id="WVHT01000002">
    <property type="protein sequence ID" value="MXV50308.1"/>
    <property type="molecule type" value="Genomic_DNA"/>
</dbReference>
<dbReference type="Pfam" id="PF04773">
    <property type="entry name" value="FecR"/>
    <property type="match status" value="1"/>
</dbReference>
<proteinExistence type="predicted"/>
<evidence type="ECO:0000313" key="5">
    <source>
        <dbReference type="Proteomes" id="UP000466586"/>
    </source>
</evidence>
<protein>
    <submittedName>
        <fullName evidence="4">DUF4974 domain-containing protein</fullName>
    </submittedName>
</protein>
<sequence length="413" mass="45824">MTGEDRIALLIRQYADGTISRSDYDELMSYVQNTGNEPDLSEAMDRIWDEQEPNDTASGPHFDVRERVYKTIIHSREFEHGSGRLPSLKGWYITGTAALITLALSFTFYWYINRGTDSQVPEVARTGRPETMRATLTLADGRTIDLGAAPDGIVADQNGISVRKTKDGVLVYQVSDAARSPDGRARNTVNTATGGQYQLVLPDGSRVFLNTASSLEFPVQFEDDERTVVLNGEGYFEVTKRDVMTGQNGRQVKKRLPFIVRTGRQQVEVLGTQFNVQGYKDDRVTTTTLLEGAVRVVALGKDRSAAGNRPVVLSPGQSASLTGNTLQVKKADAEQALAWKNGLFTFHSQDLESIMSEISRWYNVKAEFRDDRLKTAVFSGSFSRSDDLETVLQVLQTTGAGRFKLEGKKVLVW</sequence>
<dbReference type="InterPro" id="IPR012373">
    <property type="entry name" value="Ferrdict_sens_TM"/>
</dbReference>
<dbReference type="Pfam" id="PF16344">
    <property type="entry name" value="FecR_C"/>
    <property type="match status" value="1"/>
</dbReference>
<accession>A0A7K1Y8D1</accession>
<feature type="domain" description="FecR protein" evidence="2">
    <location>
        <begin position="188"/>
        <end position="295"/>
    </location>
</feature>
<evidence type="ECO:0000259" key="2">
    <source>
        <dbReference type="Pfam" id="PF04773"/>
    </source>
</evidence>
<dbReference type="Gene3D" id="3.55.50.30">
    <property type="match status" value="1"/>
</dbReference>
<evidence type="ECO:0000313" key="4">
    <source>
        <dbReference type="EMBL" id="MXV50308.1"/>
    </source>
</evidence>
<dbReference type="Proteomes" id="UP000466586">
    <property type="component" value="Unassembled WGS sequence"/>
</dbReference>
<dbReference type="RefSeq" id="WP_160843487.1">
    <property type="nucleotide sequence ID" value="NZ_WVHT01000002.1"/>
</dbReference>
<reference evidence="4 5" key="1">
    <citation type="submission" date="2019-11" db="EMBL/GenBank/DDBJ databases">
        <title>Pedobacter sp. HMF7647 Genome sequencing and assembly.</title>
        <authorList>
            <person name="Kang H."/>
            <person name="Kim H."/>
            <person name="Joh K."/>
        </authorList>
    </citation>
    <scope>NUCLEOTIDE SEQUENCE [LARGE SCALE GENOMIC DNA]</scope>
    <source>
        <strain evidence="4 5">HMF7647</strain>
    </source>
</reference>
<evidence type="ECO:0000259" key="3">
    <source>
        <dbReference type="Pfam" id="PF16344"/>
    </source>
</evidence>
<keyword evidence="1" id="KW-1133">Transmembrane helix</keyword>
<keyword evidence="1" id="KW-0472">Membrane</keyword>
<feature type="transmembrane region" description="Helical" evidence="1">
    <location>
        <begin position="91"/>
        <end position="112"/>
    </location>
</feature>
<evidence type="ECO:0000256" key="1">
    <source>
        <dbReference type="SAM" id="Phobius"/>
    </source>
</evidence>
<dbReference type="Gene3D" id="2.60.120.1440">
    <property type="match status" value="1"/>
</dbReference>
<dbReference type="GO" id="GO:0016989">
    <property type="term" value="F:sigma factor antagonist activity"/>
    <property type="evidence" value="ECO:0007669"/>
    <property type="project" value="TreeGrafter"/>
</dbReference>
<dbReference type="InterPro" id="IPR006860">
    <property type="entry name" value="FecR"/>
</dbReference>
<name>A0A7K1Y8D1_9SPHI</name>
<dbReference type="PANTHER" id="PTHR30273">
    <property type="entry name" value="PERIPLASMIC SIGNAL SENSOR AND SIGMA FACTOR ACTIVATOR FECR-RELATED"/>
    <property type="match status" value="1"/>
</dbReference>
<gene>
    <name evidence="4" type="ORF">GS399_04935</name>
</gene>
<feature type="domain" description="Protein FecR C-terminal" evidence="3">
    <location>
        <begin position="344"/>
        <end position="412"/>
    </location>
</feature>